<dbReference type="AlphaFoldDB" id="W6MD83"/>
<organism evidence="1 2">
    <name type="scientific">Candidatus Competibacter denitrificans Run_A_D11</name>
    <dbReference type="NCBI Taxonomy" id="1400863"/>
    <lineage>
        <taxon>Bacteria</taxon>
        <taxon>Pseudomonadati</taxon>
        <taxon>Pseudomonadota</taxon>
        <taxon>Gammaproteobacteria</taxon>
        <taxon>Candidatus Competibacteraceae</taxon>
        <taxon>Candidatus Competibacter</taxon>
    </lineage>
</organism>
<comment type="caution">
    <text evidence="1">The sequence shown here is derived from an EMBL/GenBank/DDBJ whole genome shotgun (WGS) entry which is preliminary data.</text>
</comment>
<gene>
    <name evidence="1" type="ORF">BN873_p40020</name>
</gene>
<dbReference type="Proteomes" id="UP000035760">
    <property type="component" value="Unassembled WGS sequence"/>
</dbReference>
<protein>
    <submittedName>
        <fullName evidence="1">Uncharacterized protein</fullName>
    </submittedName>
</protein>
<dbReference type="OrthoDB" id="3312272at2"/>
<evidence type="ECO:0000313" key="1">
    <source>
        <dbReference type="EMBL" id="CDI04715.1"/>
    </source>
</evidence>
<keyword evidence="2" id="KW-1185">Reference proteome</keyword>
<dbReference type="EMBL" id="CBTJ020000116">
    <property type="protein sequence ID" value="CDI04715.1"/>
    <property type="molecule type" value="Genomic_DNA"/>
</dbReference>
<proteinExistence type="predicted"/>
<evidence type="ECO:0000313" key="2">
    <source>
        <dbReference type="Proteomes" id="UP000035760"/>
    </source>
</evidence>
<reference evidence="1" key="2">
    <citation type="submission" date="2014-03" db="EMBL/GenBank/DDBJ databases">
        <title>Candidatus Competibacter-lineage genomes retrieved from metagenomes reveal functional metabolic diversity.</title>
        <authorList>
            <person name="McIlroy S.J."/>
            <person name="Albertsen M."/>
            <person name="Andresen E.K."/>
            <person name="Saunders A.M."/>
            <person name="Kristiansen R."/>
            <person name="Stokholm-Bjerregaard M."/>
            <person name="Nielsen K.L."/>
            <person name="Nielsen P.H."/>
        </authorList>
    </citation>
    <scope>NUCLEOTIDE SEQUENCE</scope>
    <source>
        <strain evidence="1">Run_A_D11</strain>
    </source>
</reference>
<sequence length="497" mass="57371">MAAERYLLQIEEVSRPPASGSRPFLWPVYVWKVLYPDPEQRDSRLNLFQQAILGLVRAKCQDPQEIADLLGLNCELVQFIMAAQLIPNGWMTSLGALTPEGEQRLDEDETTEAPVCIGYAYQDAISGNWLPRFTKELREIEPRRTDEQGYPVFVFDRNSGKEDRPFRLKHAIEGTLDLGSLFEAYRHYQRDYAHAKQRDAGDRPCLPRLHMESFSFIEDSTQPTWLWTWIFADRDGDPPWLIADPFRLQHAAVWLRKPLQEILPDYPHVARYIANAFGQKPATDMTAAEWLRSLENEVDLKLLADFGWSSKVPSIRGYLAGVKRRMELLSGQARTWPEDITSLLIEMHNLAESVLQWMLKVYPPDIQRLPHWRIQSEWKNGEARDYLKASHLACLTDDVIRRLAAQPLNQVRTAVTRQGSTSLKALLFATLLATCNQDGHPYHTFASSELQFNRLLDMADVRNKKAGHSSKDRAIKEEAMAYAEFVVQWVQIFKKWY</sequence>
<dbReference type="RefSeq" id="WP_048677093.1">
    <property type="nucleotide sequence ID" value="NZ_CBTJ020000116.1"/>
</dbReference>
<reference evidence="1" key="1">
    <citation type="submission" date="2013-07" db="EMBL/GenBank/DDBJ databases">
        <authorList>
            <person name="McIlroy S."/>
        </authorList>
    </citation>
    <scope>NUCLEOTIDE SEQUENCE [LARGE SCALE GENOMIC DNA]</scope>
    <source>
        <strain evidence="1">Run_A_D11</strain>
    </source>
</reference>
<name>W6MD83_9GAMM</name>
<accession>W6MD83</accession>